<evidence type="ECO:0000256" key="1">
    <source>
        <dbReference type="ARBA" id="ARBA00022737"/>
    </source>
</evidence>
<dbReference type="PROSITE" id="PS50297">
    <property type="entry name" value="ANK_REP_REGION"/>
    <property type="match status" value="1"/>
</dbReference>
<feature type="region of interest" description="Disordered" evidence="4">
    <location>
        <begin position="1"/>
        <end position="22"/>
    </location>
</feature>
<dbReference type="Pfam" id="PF17830">
    <property type="entry name" value="STI1-HOP_DP"/>
    <property type="match status" value="1"/>
</dbReference>
<proteinExistence type="predicted"/>
<evidence type="ECO:0000256" key="2">
    <source>
        <dbReference type="ARBA" id="ARBA00023043"/>
    </source>
</evidence>
<dbReference type="PANTHER" id="PTHR24203">
    <property type="entry name" value="ANKYRIN REPEAT FAMILY PROTEIN"/>
    <property type="match status" value="1"/>
</dbReference>
<dbReference type="InterPro" id="IPR036770">
    <property type="entry name" value="Ankyrin_rpt-contain_sf"/>
</dbReference>
<protein>
    <recommendedName>
        <fullName evidence="5">STI1/HOP DP domain-containing protein</fullName>
    </recommendedName>
</protein>
<dbReference type="EMBL" id="JADCNL010000013">
    <property type="protein sequence ID" value="KAG0455387.1"/>
    <property type="molecule type" value="Genomic_DNA"/>
</dbReference>
<dbReference type="Pfam" id="PF12796">
    <property type="entry name" value="Ank_2"/>
    <property type="match status" value="1"/>
</dbReference>
<dbReference type="OrthoDB" id="26525at2759"/>
<keyword evidence="7" id="KW-1185">Reference proteome</keyword>
<feature type="compositionally biased region" description="Basic and acidic residues" evidence="4">
    <location>
        <begin position="130"/>
        <end position="144"/>
    </location>
</feature>
<feature type="repeat" description="ANK" evidence="3">
    <location>
        <begin position="143"/>
        <end position="175"/>
    </location>
</feature>
<feature type="domain" description="STI1/HOP DP" evidence="5">
    <location>
        <begin position="66"/>
        <end position="117"/>
    </location>
</feature>
<keyword evidence="2 3" id="KW-0040">ANK repeat</keyword>
<comment type="caution">
    <text evidence="6">The sequence shown here is derived from an EMBL/GenBank/DDBJ whole genome shotgun (WGS) entry which is preliminary data.</text>
</comment>
<feature type="repeat" description="ANK" evidence="3">
    <location>
        <begin position="176"/>
        <end position="208"/>
    </location>
</feature>
<feature type="region of interest" description="Disordered" evidence="4">
    <location>
        <begin position="123"/>
        <end position="144"/>
    </location>
</feature>
<evidence type="ECO:0000313" key="6">
    <source>
        <dbReference type="EMBL" id="KAG0455387.1"/>
    </source>
</evidence>
<evidence type="ECO:0000256" key="3">
    <source>
        <dbReference type="PROSITE-ProRule" id="PRU00023"/>
    </source>
</evidence>
<dbReference type="PANTHER" id="PTHR24203:SF45">
    <property type="entry name" value="ANKYRIN REPEAT DOMAIN 6"/>
    <property type="match status" value="1"/>
</dbReference>
<gene>
    <name evidence="6" type="ORF">HPP92_024679</name>
</gene>
<name>A0A835PPR5_VANPL</name>
<evidence type="ECO:0000313" key="7">
    <source>
        <dbReference type="Proteomes" id="UP000636800"/>
    </source>
</evidence>
<dbReference type="FunFam" id="1.25.40.20:FF:000106">
    <property type="entry name" value="Ankyrin repeat domain-containing protein 2"/>
    <property type="match status" value="1"/>
</dbReference>
<evidence type="ECO:0000259" key="5">
    <source>
        <dbReference type="Pfam" id="PF17830"/>
    </source>
</evidence>
<evidence type="ECO:0000256" key="4">
    <source>
        <dbReference type="SAM" id="MobiDB-lite"/>
    </source>
</evidence>
<dbReference type="SMART" id="SM00248">
    <property type="entry name" value="ANK"/>
    <property type="match status" value="2"/>
</dbReference>
<dbReference type="SUPFAM" id="SSF48403">
    <property type="entry name" value="Ankyrin repeat"/>
    <property type="match status" value="1"/>
</dbReference>
<keyword evidence="1" id="KW-0677">Repeat</keyword>
<reference evidence="6 7" key="1">
    <citation type="journal article" date="2020" name="Nat. Food">
        <title>A phased Vanilla planifolia genome enables genetic improvement of flavour and production.</title>
        <authorList>
            <person name="Hasing T."/>
            <person name="Tang H."/>
            <person name="Brym M."/>
            <person name="Khazi F."/>
            <person name="Huang T."/>
            <person name="Chambers A.H."/>
        </authorList>
    </citation>
    <scope>NUCLEOTIDE SEQUENCE [LARGE SCALE GENOMIC DNA]</scope>
    <source>
        <tissue evidence="6">Leaf</tissue>
    </source>
</reference>
<dbReference type="InterPro" id="IPR041243">
    <property type="entry name" value="STI1/HOP_DP"/>
</dbReference>
<dbReference type="Proteomes" id="UP000636800">
    <property type="component" value="Chromosome 13"/>
</dbReference>
<sequence>MAEQRQKSVSGASEDGVPRLDTQQYINTMQQVMQNPQFMTMAERLGNALMQDPSMSSMLENLTNPAHKEQLEERMKKLREDPSLKPILDEIESGDPTVMMKYWNDPEILEKLGQAMGVSSLAGAAASNELPEREQVEDNGGHEDESAIHQAASLGDVEALKNALAAGGDQDEQDSEGRRALHFACGYGEVECARVLLEAGAAVDAVDNNKNTPLHYASGYGKKECVELH</sequence>
<dbReference type="Gene3D" id="1.25.40.20">
    <property type="entry name" value="Ankyrin repeat-containing domain"/>
    <property type="match status" value="1"/>
</dbReference>
<dbReference type="PROSITE" id="PS50088">
    <property type="entry name" value="ANK_REPEAT"/>
    <property type="match status" value="2"/>
</dbReference>
<dbReference type="AlphaFoldDB" id="A0A835PPR5"/>
<organism evidence="6 7">
    <name type="scientific">Vanilla planifolia</name>
    <name type="common">Vanilla</name>
    <dbReference type="NCBI Taxonomy" id="51239"/>
    <lineage>
        <taxon>Eukaryota</taxon>
        <taxon>Viridiplantae</taxon>
        <taxon>Streptophyta</taxon>
        <taxon>Embryophyta</taxon>
        <taxon>Tracheophyta</taxon>
        <taxon>Spermatophyta</taxon>
        <taxon>Magnoliopsida</taxon>
        <taxon>Liliopsida</taxon>
        <taxon>Asparagales</taxon>
        <taxon>Orchidaceae</taxon>
        <taxon>Vanilloideae</taxon>
        <taxon>Vanilleae</taxon>
        <taxon>Vanilla</taxon>
    </lineage>
</organism>
<dbReference type="InterPro" id="IPR002110">
    <property type="entry name" value="Ankyrin_rpt"/>
</dbReference>
<accession>A0A835PPR5</accession>